<dbReference type="PANTHER" id="PTHR43085">
    <property type="entry name" value="HEXOKINASE FAMILY MEMBER"/>
    <property type="match status" value="1"/>
</dbReference>
<evidence type="ECO:0000256" key="5">
    <source>
        <dbReference type="ARBA" id="ARBA00022840"/>
    </source>
</evidence>
<dbReference type="Proteomes" id="UP000683139">
    <property type="component" value="Unassembled WGS sequence"/>
</dbReference>
<dbReference type="RefSeq" id="WP_213514214.1">
    <property type="nucleotide sequence ID" value="NZ_BOSE01000002.1"/>
</dbReference>
<dbReference type="AlphaFoldDB" id="A0A919YML3"/>
<evidence type="ECO:0000256" key="2">
    <source>
        <dbReference type="ARBA" id="ARBA00022679"/>
    </source>
</evidence>
<proteinExistence type="inferred from homology"/>
<protein>
    <submittedName>
        <fullName evidence="7">Fructokinase</fullName>
    </submittedName>
</protein>
<sequence length="318" mass="34956">MLEYNSIIPLQDRSNDVLTVGELLIDLIADEYDDPFQGNSFSKFFGGSPSNIAINAKKLGINAQVCSAVGHDGFGRFLIDQLQKEGLPLQTIQYKDAATSLVVVTRSTATPIPIFYRGADYHLSYSAQLETSLKGSKVLHFSCWPLSRNPARETVEQMIETARQHQLLIGFDPNYHPMLWPSGEDGVQYVKSIIPKVDVIKPSEDDAERLFGADTPNNQLDKFLDLGAKLVILTLGKDGALVSNGRETLTFPSLATEIIDTTGAGDSFWSGFYAAIVKGYPLNKALQLGFAVSAYKLKHAGAVIDFPVLEQIEQQYFS</sequence>
<keyword evidence="5" id="KW-0067">ATP-binding</keyword>
<evidence type="ECO:0000256" key="4">
    <source>
        <dbReference type="ARBA" id="ARBA00022777"/>
    </source>
</evidence>
<accession>A0A919YML3</accession>
<reference evidence="7" key="1">
    <citation type="submission" date="2021-03" db="EMBL/GenBank/DDBJ databases">
        <title>Antimicrobial resistance genes in bacteria isolated from Japanese honey, and their potential for conferring macrolide and lincosamide resistance in the American foulbrood pathogen Paenibacillus larvae.</title>
        <authorList>
            <person name="Okamoto M."/>
            <person name="Kumagai M."/>
            <person name="Kanamori H."/>
            <person name="Takamatsu D."/>
        </authorList>
    </citation>
    <scope>NUCLEOTIDE SEQUENCE</scope>
    <source>
        <strain evidence="7">J40TS1</strain>
    </source>
</reference>
<dbReference type="Gene3D" id="3.40.1620.20">
    <property type="match status" value="1"/>
</dbReference>
<feature type="domain" description="Carbohydrate kinase PfkB" evidence="6">
    <location>
        <begin position="16"/>
        <end position="305"/>
    </location>
</feature>
<keyword evidence="8" id="KW-1185">Reference proteome</keyword>
<comment type="similarity">
    <text evidence="1">Belongs to the carbohydrate kinase PfkB family.</text>
</comment>
<dbReference type="Gene3D" id="6.10.140.490">
    <property type="match status" value="1"/>
</dbReference>
<dbReference type="Pfam" id="PF00294">
    <property type="entry name" value="PfkB"/>
    <property type="match status" value="1"/>
</dbReference>
<evidence type="ECO:0000313" key="7">
    <source>
        <dbReference type="EMBL" id="GIP15957.1"/>
    </source>
</evidence>
<organism evidence="7 8">
    <name type="scientific">Paenibacillus montaniterrae</name>
    <dbReference type="NCBI Taxonomy" id="429341"/>
    <lineage>
        <taxon>Bacteria</taxon>
        <taxon>Bacillati</taxon>
        <taxon>Bacillota</taxon>
        <taxon>Bacilli</taxon>
        <taxon>Bacillales</taxon>
        <taxon>Paenibacillaceae</taxon>
        <taxon>Paenibacillus</taxon>
    </lineage>
</organism>
<keyword evidence="2" id="KW-0808">Transferase</keyword>
<dbReference type="Gene3D" id="3.40.1190.30">
    <property type="match status" value="1"/>
</dbReference>
<dbReference type="CDD" id="cd01166">
    <property type="entry name" value="KdgK"/>
    <property type="match status" value="1"/>
</dbReference>
<comment type="caution">
    <text evidence="7">The sequence shown here is derived from an EMBL/GenBank/DDBJ whole genome shotgun (WGS) entry which is preliminary data.</text>
</comment>
<gene>
    <name evidence="7" type="ORF">J40TS1_15990</name>
</gene>
<evidence type="ECO:0000256" key="3">
    <source>
        <dbReference type="ARBA" id="ARBA00022741"/>
    </source>
</evidence>
<dbReference type="SUPFAM" id="SSF53613">
    <property type="entry name" value="Ribokinase-like"/>
    <property type="match status" value="1"/>
</dbReference>
<name>A0A919YML3_9BACL</name>
<keyword evidence="3" id="KW-0547">Nucleotide-binding</keyword>
<evidence type="ECO:0000259" key="6">
    <source>
        <dbReference type="Pfam" id="PF00294"/>
    </source>
</evidence>
<dbReference type="InterPro" id="IPR050306">
    <property type="entry name" value="PfkB_Carbo_kinase"/>
</dbReference>
<dbReference type="InterPro" id="IPR029056">
    <property type="entry name" value="Ribokinase-like"/>
</dbReference>
<evidence type="ECO:0000313" key="8">
    <source>
        <dbReference type="Proteomes" id="UP000683139"/>
    </source>
</evidence>
<dbReference type="GO" id="GO:0016301">
    <property type="term" value="F:kinase activity"/>
    <property type="evidence" value="ECO:0007669"/>
    <property type="project" value="UniProtKB-KW"/>
</dbReference>
<dbReference type="InterPro" id="IPR011611">
    <property type="entry name" value="PfkB_dom"/>
</dbReference>
<dbReference type="GO" id="GO:0005524">
    <property type="term" value="F:ATP binding"/>
    <property type="evidence" value="ECO:0007669"/>
    <property type="project" value="UniProtKB-KW"/>
</dbReference>
<evidence type="ECO:0000256" key="1">
    <source>
        <dbReference type="ARBA" id="ARBA00010688"/>
    </source>
</evidence>
<dbReference type="EMBL" id="BOSE01000002">
    <property type="protein sequence ID" value="GIP15957.1"/>
    <property type="molecule type" value="Genomic_DNA"/>
</dbReference>
<dbReference type="PANTHER" id="PTHR43085:SF1">
    <property type="entry name" value="PSEUDOURIDINE KINASE-RELATED"/>
    <property type="match status" value="1"/>
</dbReference>
<keyword evidence="4" id="KW-0418">Kinase</keyword>